<evidence type="ECO:0000313" key="3">
    <source>
        <dbReference type="Proteomes" id="UP000324222"/>
    </source>
</evidence>
<protein>
    <submittedName>
        <fullName evidence="2">Uncharacterized protein</fullName>
    </submittedName>
</protein>
<reference evidence="2 3" key="1">
    <citation type="submission" date="2019-05" db="EMBL/GenBank/DDBJ databases">
        <title>Another draft genome of Portunus trituberculatus and its Hox gene families provides insights of decapod evolution.</title>
        <authorList>
            <person name="Jeong J.-H."/>
            <person name="Song I."/>
            <person name="Kim S."/>
            <person name="Choi T."/>
            <person name="Kim D."/>
            <person name="Ryu S."/>
            <person name="Kim W."/>
        </authorList>
    </citation>
    <scope>NUCLEOTIDE SEQUENCE [LARGE SCALE GENOMIC DNA]</scope>
    <source>
        <tissue evidence="2">Muscle</tissue>
    </source>
</reference>
<dbReference type="AlphaFoldDB" id="A0A5B7EM44"/>
<feature type="compositionally biased region" description="Basic and acidic residues" evidence="1">
    <location>
        <begin position="35"/>
        <end position="45"/>
    </location>
</feature>
<dbReference type="Proteomes" id="UP000324222">
    <property type="component" value="Unassembled WGS sequence"/>
</dbReference>
<name>A0A5B7EM44_PORTR</name>
<organism evidence="2 3">
    <name type="scientific">Portunus trituberculatus</name>
    <name type="common">Swimming crab</name>
    <name type="synonym">Neptunus trituberculatus</name>
    <dbReference type="NCBI Taxonomy" id="210409"/>
    <lineage>
        <taxon>Eukaryota</taxon>
        <taxon>Metazoa</taxon>
        <taxon>Ecdysozoa</taxon>
        <taxon>Arthropoda</taxon>
        <taxon>Crustacea</taxon>
        <taxon>Multicrustacea</taxon>
        <taxon>Malacostraca</taxon>
        <taxon>Eumalacostraca</taxon>
        <taxon>Eucarida</taxon>
        <taxon>Decapoda</taxon>
        <taxon>Pleocyemata</taxon>
        <taxon>Brachyura</taxon>
        <taxon>Eubrachyura</taxon>
        <taxon>Portunoidea</taxon>
        <taxon>Portunidae</taxon>
        <taxon>Portuninae</taxon>
        <taxon>Portunus</taxon>
    </lineage>
</organism>
<evidence type="ECO:0000313" key="2">
    <source>
        <dbReference type="EMBL" id="MPC34495.1"/>
    </source>
</evidence>
<keyword evidence="3" id="KW-1185">Reference proteome</keyword>
<feature type="region of interest" description="Disordered" evidence="1">
    <location>
        <begin position="35"/>
        <end position="57"/>
    </location>
</feature>
<dbReference type="EMBL" id="VSRR010003065">
    <property type="protein sequence ID" value="MPC34495.1"/>
    <property type="molecule type" value="Genomic_DNA"/>
</dbReference>
<evidence type="ECO:0000256" key="1">
    <source>
        <dbReference type="SAM" id="MobiDB-lite"/>
    </source>
</evidence>
<sequence length="73" mass="8241">MRFSSGKVVFYRLKIRSKTANVAEVNEEKLREVSRHFGSSPREESDLGAFSVPSLEGDSESGFGVAIFYFEFK</sequence>
<accession>A0A5B7EM44</accession>
<proteinExistence type="predicted"/>
<comment type="caution">
    <text evidence="2">The sequence shown here is derived from an EMBL/GenBank/DDBJ whole genome shotgun (WGS) entry which is preliminary data.</text>
</comment>
<gene>
    <name evidence="2" type="ORF">E2C01_027887</name>
</gene>